<organism evidence="2 3">
    <name type="scientific">Vigna angularis var. angularis</name>
    <dbReference type="NCBI Taxonomy" id="157739"/>
    <lineage>
        <taxon>Eukaryota</taxon>
        <taxon>Viridiplantae</taxon>
        <taxon>Streptophyta</taxon>
        <taxon>Embryophyta</taxon>
        <taxon>Tracheophyta</taxon>
        <taxon>Spermatophyta</taxon>
        <taxon>Magnoliopsida</taxon>
        <taxon>eudicotyledons</taxon>
        <taxon>Gunneridae</taxon>
        <taxon>Pentapetalae</taxon>
        <taxon>rosids</taxon>
        <taxon>fabids</taxon>
        <taxon>Fabales</taxon>
        <taxon>Fabaceae</taxon>
        <taxon>Papilionoideae</taxon>
        <taxon>50 kb inversion clade</taxon>
        <taxon>NPAAA clade</taxon>
        <taxon>indigoferoid/millettioid clade</taxon>
        <taxon>Phaseoleae</taxon>
        <taxon>Vigna</taxon>
    </lineage>
</organism>
<feature type="transmembrane region" description="Helical" evidence="1">
    <location>
        <begin position="46"/>
        <end position="64"/>
    </location>
</feature>
<keyword evidence="3" id="KW-1185">Reference proteome</keyword>
<dbReference type="AlphaFoldDB" id="A0A0S3R6U1"/>
<name>A0A0S3R6U1_PHAAN</name>
<dbReference type="EMBL" id="AP015034">
    <property type="protein sequence ID" value="BAT76218.1"/>
    <property type="molecule type" value="Genomic_DNA"/>
</dbReference>
<keyword evidence="1" id="KW-0472">Membrane</keyword>
<gene>
    <name evidence="2" type="primary">Vigan.01G419200</name>
    <name evidence="2" type="ORF">VIGAN_01419200</name>
</gene>
<evidence type="ECO:0000313" key="2">
    <source>
        <dbReference type="EMBL" id="BAT76218.1"/>
    </source>
</evidence>
<proteinExistence type="predicted"/>
<keyword evidence="1" id="KW-0812">Transmembrane</keyword>
<accession>A0A0S3R6U1</accession>
<feature type="non-terminal residue" evidence="2">
    <location>
        <position position="1"/>
    </location>
</feature>
<keyword evidence="1" id="KW-1133">Transmembrane helix</keyword>
<evidence type="ECO:0000313" key="3">
    <source>
        <dbReference type="Proteomes" id="UP000291084"/>
    </source>
</evidence>
<reference evidence="2 3" key="1">
    <citation type="journal article" date="2015" name="Sci. Rep.">
        <title>The power of single molecule real-time sequencing technology in the de novo assembly of a eukaryotic genome.</title>
        <authorList>
            <person name="Sakai H."/>
            <person name="Naito K."/>
            <person name="Ogiso-Tanaka E."/>
            <person name="Takahashi Y."/>
            <person name="Iseki K."/>
            <person name="Muto C."/>
            <person name="Satou K."/>
            <person name="Teruya K."/>
            <person name="Shiroma A."/>
            <person name="Shimoji M."/>
            <person name="Hirano T."/>
            <person name="Itoh T."/>
            <person name="Kaga A."/>
            <person name="Tomooka N."/>
        </authorList>
    </citation>
    <scope>NUCLEOTIDE SEQUENCE [LARGE SCALE GENOMIC DNA]</scope>
    <source>
        <strain evidence="3">cv. Shumari</strain>
    </source>
</reference>
<sequence>KQALYEYGRLWNMYICAFAICSGNLLAMDVYCVVEAIFLNGCSLSRFIMFPFTIILMSVRFWHLCCWTVDCANFDCFLVILQRKGCLLVVEAISVDY</sequence>
<protein>
    <submittedName>
        <fullName evidence="2">Uncharacterized protein</fullName>
    </submittedName>
</protein>
<dbReference type="Proteomes" id="UP000291084">
    <property type="component" value="Chromosome 1"/>
</dbReference>
<evidence type="ECO:0000256" key="1">
    <source>
        <dbReference type="SAM" id="Phobius"/>
    </source>
</evidence>
<feature type="transmembrane region" description="Helical" evidence="1">
    <location>
        <begin position="12"/>
        <end position="34"/>
    </location>
</feature>